<evidence type="ECO:0000256" key="4">
    <source>
        <dbReference type="ARBA" id="ARBA00022989"/>
    </source>
</evidence>
<dbReference type="PANTHER" id="PTHR12270:SF25">
    <property type="entry name" value="GLYCOSYLTRANSFERASE-LIKE PROTEIN LARGE"/>
    <property type="match status" value="1"/>
</dbReference>
<dbReference type="Pfam" id="PF13896">
    <property type="entry name" value="Glyco_transf_49"/>
    <property type="match status" value="1"/>
</dbReference>
<evidence type="ECO:0000256" key="3">
    <source>
        <dbReference type="ARBA" id="ARBA00022968"/>
    </source>
</evidence>
<evidence type="ECO:0000256" key="5">
    <source>
        <dbReference type="ARBA" id="ARBA00023136"/>
    </source>
</evidence>
<dbReference type="PANTHER" id="PTHR12270">
    <property type="entry name" value="GLYCOSYLTRANSFERASE-RELATED"/>
    <property type="match status" value="1"/>
</dbReference>
<dbReference type="GO" id="GO:0016020">
    <property type="term" value="C:membrane"/>
    <property type="evidence" value="ECO:0007669"/>
    <property type="project" value="UniProtKB-SubCell"/>
</dbReference>
<evidence type="ECO:0000256" key="6">
    <source>
        <dbReference type="ARBA" id="ARBA00023180"/>
    </source>
</evidence>
<dbReference type="EMBL" id="JANAWD010000252">
    <property type="protein sequence ID" value="KAJ3482877.1"/>
    <property type="molecule type" value="Genomic_DNA"/>
</dbReference>
<keyword evidence="3" id="KW-0735">Signal-anchor</keyword>
<evidence type="ECO:0000256" key="1">
    <source>
        <dbReference type="ARBA" id="ARBA00004606"/>
    </source>
</evidence>
<sequence length="557" mass="62679">MGLSLRCIQLLAVVYLVTSISYTSRRILEFLHDRTSRITASVFSSRTQGDPTTNNVNVSYYDSLESDIPDLLTSLVLSPPETVFHWNLSDSDTVILGSTTPDKTPYAHMLEETLLSKAFSQSLHPTRIIPYFYKAKTDVEQDDVTITTLVTSNRFSVLKQLVERYQGMFVFLGSQLSGHQRGYMRIVGPVSVTIHVPLPSTIPAGGFTISHPSAIALQQLHALYKSSLHFSAHVDVHLALSPFARNTQGNRATNHANSEGEGGRQFNVWRNVARLFARSDFVMMLDVDFAVCTDWRSAIRDSARAIHGTSVSKLKLGGNKTAATEVMQDFKDGSAALVIPAFEYVNQDAGNDQSTFPSDKESLLRLIKSRPPVISSFHPSWAPGHNSTEYARFYSIQAGSGEMYKVTRYQSAYEPCDERFTGYGGNKAACLFEMYISGVSFYVLGDHFLIHQSHKYEEEARREERKYNRKLYTDFKEEICLRYYFSRTRTRCDITPSLTSAFPSSYLYRYHVSGVLNSTLASNALDECRKIKSISKIVSDVSFANTIFRRFRVSTST</sequence>
<name>A0AAD5V287_9APHY</name>
<keyword evidence="6" id="KW-0325">Glycoprotein</keyword>
<protein>
    <recommendedName>
        <fullName evidence="9">Glycosyltransferase family 49 protein</fullName>
    </recommendedName>
</protein>
<keyword evidence="4" id="KW-1133">Transmembrane helix</keyword>
<dbReference type="Proteomes" id="UP001212997">
    <property type="component" value="Unassembled WGS sequence"/>
</dbReference>
<organism evidence="7 8">
    <name type="scientific">Meripilus lineatus</name>
    <dbReference type="NCBI Taxonomy" id="2056292"/>
    <lineage>
        <taxon>Eukaryota</taxon>
        <taxon>Fungi</taxon>
        <taxon>Dikarya</taxon>
        <taxon>Basidiomycota</taxon>
        <taxon>Agaricomycotina</taxon>
        <taxon>Agaricomycetes</taxon>
        <taxon>Polyporales</taxon>
        <taxon>Meripilaceae</taxon>
        <taxon>Meripilus</taxon>
    </lineage>
</organism>
<dbReference type="InterPro" id="IPR051292">
    <property type="entry name" value="Xyl/GlcA_transferase"/>
</dbReference>
<proteinExistence type="predicted"/>
<dbReference type="GO" id="GO:0035269">
    <property type="term" value="P:protein O-linked glycosylation via mannose"/>
    <property type="evidence" value="ECO:0007669"/>
    <property type="project" value="TreeGrafter"/>
</dbReference>
<dbReference type="AlphaFoldDB" id="A0AAD5V287"/>
<evidence type="ECO:0000313" key="7">
    <source>
        <dbReference type="EMBL" id="KAJ3482877.1"/>
    </source>
</evidence>
<keyword evidence="8" id="KW-1185">Reference proteome</keyword>
<evidence type="ECO:0000313" key="8">
    <source>
        <dbReference type="Proteomes" id="UP001212997"/>
    </source>
</evidence>
<keyword evidence="5" id="KW-0472">Membrane</keyword>
<accession>A0AAD5V287</accession>
<keyword evidence="2" id="KW-0812">Transmembrane</keyword>
<gene>
    <name evidence="7" type="ORF">NLI96_g6685</name>
</gene>
<comment type="subcellular location">
    <subcellularLocation>
        <location evidence="1">Membrane</location>
        <topology evidence="1">Single-pass type II membrane protein</topology>
    </subcellularLocation>
</comment>
<evidence type="ECO:0008006" key="9">
    <source>
        <dbReference type="Google" id="ProtNLM"/>
    </source>
</evidence>
<dbReference type="GO" id="GO:0015020">
    <property type="term" value="F:glucuronosyltransferase activity"/>
    <property type="evidence" value="ECO:0007669"/>
    <property type="project" value="TreeGrafter"/>
</dbReference>
<dbReference type="GO" id="GO:0042285">
    <property type="term" value="F:xylosyltransferase activity"/>
    <property type="evidence" value="ECO:0007669"/>
    <property type="project" value="TreeGrafter"/>
</dbReference>
<reference evidence="7" key="1">
    <citation type="submission" date="2022-07" db="EMBL/GenBank/DDBJ databases">
        <title>Genome Sequence of Physisporinus lineatus.</title>
        <authorList>
            <person name="Buettner E."/>
        </authorList>
    </citation>
    <scope>NUCLEOTIDE SEQUENCE</scope>
    <source>
        <strain evidence="7">VT162</strain>
    </source>
</reference>
<evidence type="ECO:0000256" key="2">
    <source>
        <dbReference type="ARBA" id="ARBA00022692"/>
    </source>
</evidence>
<comment type="caution">
    <text evidence="7">The sequence shown here is derived from an EMBL/GenBank/DDBJ whole genome shotgun (WGS) entry which is preliminary data.</text>
</comment>